<dbReference type="Proteomes" id="UP000321863">
    <property type="component" value="Unassembled WGS sequence"/>
</dbReference>
<dbReference type="RefSeq" id="WP_146939587.1">
    <property type="nucleotide sequence ID" value="NZ_BJYJ01000001.1"/>
</dbReference>
<evidence type="ECO:0000256" key="2">
    <source>
        <dbReference type="SAM" id="SignalP"/>
    </source>
</evidence>
<protein>
    <recommendedName>
        <fullName evidence="5">Outer membrane protein beta-barrel domain-containing protein</fullName>
    </recommendedName>
</protein>
<feature type="signal peptide" evidence="2">
    <location>
        <begin position="1"/>
        <end position="19"/>
    </location>
</feature>
<keyword evidence="4" id="KW-1185">Reference proteome</keyword>
<feature type="chain" id="PRO_5021765499" description="Outer membrane protein beta-barrel domain-containing protein" evidence="2">
    <location>
        <begin position="20"/>
        <end position="364"/>
    </location>
</feature>
<dbReference type="EMBL" id="BJYJ01000001">
    <property type="protein sequence ID" value="GEN74703.1"/>
    <property type="molecule type" value="Genomic_DNA"/>
</dbReference>
<keyword evidence="2" id="KW-0732">Signal</keyword>
<comment type="caution">
    <text evidence="3">The sequence shown here is derived from an EMBL/GenBank/DDBJ whole genome shotgun (WGS) entry which is preliminary data.</text>
</comment>
<accession>A0A511YHP5</accession>
<evidence type="ECO:0008006" key="5">
    <source>
        <dbReference type="Google" id="ProtNLM"/>
    </source>
</evidence>
<reference evidence="3 4" key="1">
    <citation type="submission" date="2019-07" db="EMBL/GenBank/DDBJ databases">
        <title>Whole genome shotgun sequence of Chryseobacterium hagamense NBRC 105253.</title>
        <authorList>
            <person name="Hosoyama A."/>
            <person name="Uohara A."/>
            <person name="Ohji S."/>
            <person name="Ichikawa N."/>
        </authorList>
    </citation>
    <scope>NUCLEOTIDE SEQUENCE [LARGE SCALE GENOMIC DNA]</scope>
    <source>
        <strain evidence="3 4">NBRC 105253</strain>
    </source>
</reference>
<proteinExistence type="predicted"/>
<evidence type="ECO:0000313" key="4">
    <source>
        <dbReference type="Proteomes" id="UP000321863"/>
    </source>
</evidence>
<dbReference type="AlphaFoldDB" id="A0A511YHP5"/>
<feature type="coiled-coil region" evidence="1">
    <location>
        <begin position="51"/>
        <end position="100"/>
    </location>
</feature>
<evidence type="ECO:0000256" key="1">
    <source>
        <dbReference type="SAM" id="Coils"/>
    </source>
</evidence>
<gene>
    <name evidence="3" type="ORF">CHA01nite_04430</name>
</gene>
<sequence length="364" mass="41590">MKKKIALLTAFTACSLAFAQESPYLSTSVKNYSRKVDSIVYAEKINMSKELDAIDKRFKEEKITLDEKQRQRAEIASKYEKAINEKVDARKSELEEATREIVKNAVLNPKDTLHQYKNQIMFGMGGIKLSLDNDKKVPADYLHNWQYSIALTGTGYTAKDKPLGFFDKSSDFKNTVLNSSLFVIKYEDQLGKFGSPVFYRLGLGYRWDKGKAKYGRVFSQENNTLGIADFTKGNLKDTYLYNYYLHIPLELRFVLNPKYINYNGTSYLDNRSRQLSIIAGFYSNIRITSTIYNKYSNEVSKRIVEKETLNHGVNDIIVGGKLGIGYGGINVFVQKDFTPAFNNNAKLTNKYGLQIGIELLNVYF</sequence>
<dbReference type="OrthoDB" id="1466811at2"/>
<keyword evidence="1" id="KW-0175">Coiled coil</keyword>
<evidence type="ECO:0000313" key="3">
    <source>
        <dbReference type="EMBL" id="GEN74703.1"/>
    </source>
</evidence>
<organism evidence="3 4">
    <name type="scientific">Chryseobacterium hagamense</name>
    <dbReference type="NCBI Taxonomy" id="395935"/>
    <lineage>
        <taxon>Bacteria</taxon>
        <taxon>Pseudomonadati</taxon>
        <taxon>Bacteroidota</taxon>
        <taxon>Flavobacteriia</taxon>
        <taxon>Flavobacteriales</taxon>
        <taxon>Weeksellaceae</taxon>
        <taxon>Chryseobacterium group</taxon>
        <taxon>Chryseobacterium</taxon>
    </lineage>
</organism>
<name>A0A511YHP5_9FLAO</name>